<dbReference type="PANTHER" id="PTHR45977:SF4">
    <property type="entry name" value="RING-TYPE DOMAIN-CONTAINING PROTEIN"/>
    <property type="match status" value="1"/>
</dbReference>
<dbReference type="Pfam" id="PF13639">
    <property type="entry name" value="zf-RING_2"/>
    <property type="match status" value="1"/>
</dbReference>
<dbReference type="EC" id="2.3.2.27" evidence="3"/>
<evidence type="ECO:0000256" key="9">
    <source>
        <dbReference type="ARBA" id="ARBA00022833"/>
    </source>
</evidence>
<keyword evidence="6" id="KW-0479">Metal-binding</keyword>
<keyword evidence="10" id="KW-1133">Transmembrane helix</keyword>
<evidence type="ECO:0000256" key="3">
    <source>
        <dbReference type="ARBA" id="ARBA00012483"/>
    </source>
</evidence>
<dbReference type="EMBL" id="HBIV01006860">
    <property type="protein sequence ID" value="CAE0651650.1"/>
    <property type="molecule type" value="Transcribed_RNA"/>
</dbReference>
<comment type="catalytic activity">
    <reaction evidence="1">
        <text>S-ubiquitinyl-[E2 ubiquitin-conjugating enzyme]-L-cysteine + [acceptor protein]-L-lysine = [E2 ubiquitin-conjugating enzyme]-L-cysteine + N(6)-ubiquitinyl-[acceptor protein]-L-lysine.</text>
        <dbReference type="EC" id="2.3.2.27"/>
    </reaction>
</comment>
<evidence type="ECO:0000256" key="6">
    <source>
        <dbReference type="ARBA" id="ARBA00022723"/>
    </source>
</evidence>
<dbReference type="AlphaFoldDB" id="A0A6V3JQ45"/>
<feature type="region of interest" description="Disordered" evidence="13">
    <location>
        <begin position="1"/>
        <end position="35"/>
    </location>
</feature>
<evidence type="ECO:0000256" key="10">
    <source>
        <dbReference type="ARBA" id="ARBA00022989"/>
    </source>
</evidence>
<comment type="subcellular location">
    <subcellularLocation>
        <location evidence="2">Membrane</location>
        <topology evidence="2">Multi-pass membrane protein</topology>
    </subcellularLocation>
</comment>
<feature type="domain" description="RING-type" evidence="14">
    <location>
        <begin position="269"/>
        <end position="310"/>
    </location>
</feature>
<dbReference type="PROSITE" id="PS50089">
    <property type="entry name" value="ZF_RING_2"/>
    <property type="match status" value="1"/>
</dbReference>
<dbReference type="SUPFAM" id="SSF57850">
    <property type="entry name" value="RING/U-box"/>
    <property type="match status" value="1"/>
</dbReference>
<evidence type="ECO:0000256" key="11">
    <source>
        <dbReference type="ARBA" id="ARBA00023136"/>
    </source>
</evidence>
<evidence type="ECO:0000256" key="2">
    <source>
        <dbReference type="ARBA" id="ARBA00004141"/>
    </source>
</evidence>
<dbReference type="GO" id="GO:0016567">
    <property type="term" value="P:protein ubiquitination"/>
    <property type="evidence" value="ECO:0007669"/>
    <property type="project" value="TreeGrafter"/>
</dbReference>
<evidence type="ECO:0000256" key="8">
    <source>
        <dbReference type="ARBA" id="ARBA00022786"/>
    </source>
</evidence>
<dbReference type="Gene3D" id="3.30.40.10">
    <property type="entry name" value="Zinc/RING finger domain, C3HC4 (zinc finger)"/>
    <property type="match status" value="1"/>
</dbReference>
<dbReference type="PANTHER" id="PTHR45977">
    <property type="entry name" value="TARGET OF ERK KINASE MPK-1"/>
    <property type="match status" value="1"/>
</dbReference>
<keyword evidence="4" id="KW-0808">Transferase</keyword>
<keyword evidence="11" id="KW-0472">Membrane</keyword>
<dbReference type="GO" id="GO:0016020">
    <property type="term" value="C:membrane"/>
    <property type="evidence" value="ECO:0007669"/>
    <property type="project" value="UniProtKB-SubCell"/>
</dbReference>
<reference evidence="15" key="1">
    <citation type="submission" date="2021-01" db="EMBL/GenBank/DDBJ databases">
        <authorList>
            <person name="Corre E."/>
            <person name="Pelletier E."/>
            <person name="Niang G."/>
            <person name="Scheremetjew M."/>
            <person name="Finn R."/>
            <person name="Kale V."/>
            <person name="Holt S."/>
            <person name="Cochrane G."/>
            <person name="Meng A."/>
            <person name="Brown T."/>
            <person name="Cohen L."/>
        </authorList>
    </citation>
    <scope>NUCLEOTIDE SEQUENCE</scope>
    <source>
        <strain evidence="15">CCCM811</strain>
    </source>
</reference>
<proteinExistence type="predicted"/>
<accession>A0A6V3JQ45</accession>
<dbReference type="GO" id="GO:0008270">
    <property type="term" value="F:zinc ion binding"/>
    <property type="evidence" value="ECO:0007669"/>
    <property type="project" value="UniProtKB-KW"/>
</dbReference>
<evidence type="ECO:0000256" key="7">
    <source>
        <dbReference type="ARBA" id="ARBA00022771"/>
    </source>
</evidence>
<organism evidence="15">
    <name type="scientific">Lotharella globosa</name>
    <dbReference type="NCBI Taxonomy" id="91324"/>
    <lineage>
        <taxon>Eukaryota</taxon>
        <taxon>Sar</taxon>
        <taxon>Rhizaria</taxon>
        <taxon>Cercozoa</taxon>
        <taxon>Chlorarachniophyceae</taxon>
        <taxon>Lotharella</taxon>
    </lineage>
</organism>
<dbReference type="SMART" id="SM00184">
    <property type="entry name" value="RING"/>
    <property type="match status" value="1"/>
</dbReference>
<evidence type="ECO:0000256" key="5">
    <source>
        <dbReference type="ARBA" id="ARBA00022692"/>
    </source>
</evidence>
<evidence type="ECO:0000256" key="13">
    <source>
        <dbReference type="SAM" id="MobiDB-lite"/>
    </source>
</evidence>
<evidence type="ECO:0000256" key="1">
    <source>
        <dbReference type="ARBA" id="ARBA00000900"/>
    </source>
</evidence>
<sequence>MGTACSAERYDSSPTAAGQGGDEKSQADGGNPGRDIYLVTVPHGAVPGQQLLINTAQGQMRVQIPPGVGPGQQFRASVPRISRSPNREGALSAIPVDNPFQSNNNNPRAFEVRGAGSSIVNGVYEAANQVDGVRAYRKNGTNLMLHRFPSMDRSGDSVWWIADWGEGQQPADGDDTDYYFASSSLASPPQHGWRVDNHCAGIQPPPIVIPCGGSQQQRMYQPAIQPSRSGAPLNVIRSLPESKYKKLVKSKTDDDTKEKNEQPATNDMCCICLSEFKEGDSIIRLPCLHIFHSDEISKWLMKNHRCPLCQTSVLRGFMPIEDSKANGH</sequence>
<evidence type="ECO:0000256" key="12">
    <source>
        <dbReference type="PROSITE-ProRule" id="PRU00175"/>
    </source>
</evidence>
<keyword evidence="7 12" id="KW-0863">Zinc-finger</keyword>
<evidence type="ECO:0000313" key="15">
    <source>
        <dbReference type="EMBL" id="CAE0651650.1"/>
    </source>
</evidence>
<dbReference type="InterPro" id="IPR013083">
    <property type="entry name" value="Znf_RING/FYVE/PHD"/>
</dbReference>
<evidence type="ECO:0000256" key="4">
    <source>
        <dbReference type="ARBA" id="ARBA00022679"/>
    </source>
</evidence>
<dbReference type="GO" id="GO:0061630">
    <property type="term" value="F:ubiquitin protein ligase activity"/>
    <property type="evidence" value="ECO:0007669"/>
    <property type="project" value="UniProtKB-EC"/>
</dbReference>
<keyword evidence="9" id="KW-0862">Zinc</keyword>
<name>A0A6V3JQ45_9EUKA</name>
<keyword evidence="5" id="KW-0812">Transmembrane</keyword>
<keyword evidence="8" id="KW-0833">Ubl conjugation pathway</keyword>
<evidence type="ECO:0000259" key="14">
    <source>
        <dbReference type="PROSITE" id="PS50089"/>
    </source>
</evidence>
<protein>
    <recommendedName>
        <fullName evidence="3">RING-type E3 ubiquitin transferase</fullName>
        <ecNumber evidence="3">2.3.2.27</ecNumber>
    </recommendedName>
</protein>
<gene>
    <name evidence="15" type="ORF">LGLO00237_LOCUS5054</name>
</gene>
<dbReference type="GO" id="GO:0006511">
    <property type="term" value="P:ubiquitin-dependent protein catabolic process"/>
    <property type="evidence" value="ECO:0007669"/>
    <property type="project" value="TreeGrafter"/>
</dbReference>
<dbReference type="InterPro" id="IPR001841">
    <property type="entry name" value="Znf_RING"/>
</dbReference>